<evidence type="ECO:0000313" key="6">
    <source>
        <dbReference type="EMBL" id="CAH3168072.1"/>
    </source>
</evidence>
<keyword evidence="2" id="KW-0479">Metal-binding</keyword>
<evidence type="ECO:0000256" key="4">
    <source>
        <dbReference type="SAM" id="SignalP"/>
    </source>
</evidence>
<feature type="signal peptide" evidence="4">
    <location>
        <begin position="1"/>
        <end position="33"/>
    </location>
</feature>
<feature type="region of interest" description="Disordered" evidence="3">
    <location>
        <begin position="120"/>
        <end position="139"/>
    </location>
</feature>
<dbReference type="EMBL" id="CALNXJ010000170">
    <property type="protein sequence ID" value="CAH3168072.1"/>
    <property type="molecule type" value="Genomic_DNA"/>
</dbReference>
<sequence>MLTSLVKLKQHSMPKGNSLVLLVLLMLLVCIRAPEHEPDAYINRKKCHSLNLQALPAVRQKVERSFSLLKGRWQKLQYLDHLDLVMAVKIITATCVLHNFCLLYDDFDDGYFLPGHADGIEDGGSEQREPPDHGAAQKK</sequence>
<dbReference type="InterPro" id="IPR027806">
    <property type="entry name" value="HARBI1_dom"/>
</dbReference>
<protein>
    <recommendedName>
        <fullName evidence="5">DDE Tnp4 domain-containing protein</fullName>
    </recommendedName>
</protein>
<evidence type="ECO:0000256" key="1">
    <source>
        <dbReference type="ARBA" id="ARBA00001968"/>
    </source>
</evidence>
<comment type="cofactor">
    <cofactor evidence="1">
        <name>a divalent metal cation</name>
        <dbReference type="ChEBI" id="CHEBI:60240"/>
    </cofactor>
</comment>
<name>A0AAU9Y4Y9_9CNID</name>
<dbReference type="GO" id="GO:0046872">
    <property type="term" value="F:metal ion binding"/>
    <property type="evidence" value="ECO:0007669"/>
    <property type="project" value="UniProtKB-KW"/>
</dbReference>
<feature type="non-terminal residue" evidence="6">
    <location>
        <position position="139"/>
    </location>
</feature>
<dbReference type="Pfam" id="PF13359">
    <property type="entry name" value="DDE_Tnp_4"/>
    <property type="match status" value="1"/>
</dbReference>
<reference evidence="6 7" key="1">
    <citation type="submission" date="2022-05" db="EMBL/GenBank/DDBJ databases">
        <authorList>
            <consortium name="Genoscope - CEA"/>
            <person name="William W."/>
        </authorList>
    </citation>
    <scope>NUCLEOTIDE SEQUENCE [LARGE SCALE GENOMIC DNA]</scope>
</reference>
<keyword evidence="4" id="KW-0732">Signal</keyword>
<evidence type="ECO:0000256" key="2">
    <source>
        <dbReference type="ARBA" id="ARBA00022723"/>
    </source>
</evidence>
<proteinExistence type="predicted"/>
<gene>
    <name evidence="6" type="ORF">PMEA_00008563</name>
</gene>
<feature type="domain" description="DDE Tnp4" evidence="5">
    <location>
        <begin position="57"/>
        <end position="99"/>
    </location>
</feature>
<evidence type="ECO:0000259" key="5">
    <source>
        <dbReference type="Pfam" id="PF13359"/>
    </source>
</evidence>
<dbReference type="AlphaFoldDB" id="A0AAU9Y4Y9"/>
<feature type="chain" id="PRO_5043987088" description="DDE Tnp4 domain-containing protein" evidence="4">
    <location>
        <begin position="34"/>
        <end position="139"/>
    </location>
</feature>
<evidence type="ECO:0000313" key="7">
    <source>
        <dbReference type="Proteomes" id="UP001159428"/>
    </source>
</evidence>
<organism evidence="6 7">
    <name type="scientific">Pocillopora meandrina</name>
    <dbReference type="NCBI Taxonomy" id="46732"/>
    <lineage>
        <taxon>Eukaryota</taxon>
        <taxon>Metazoa</taxon>
        <taxon>Cnidaria</taxon>
        <taxon>Anthozoa</taxon>
        <taxon>Hexacorallia</taxon>
        <taxon>Scleractinia</taxon>
        <taxon>Astrocoeniina</taxon>
        <taxon>Pocilloporidae</taxon>
        <taxon>Pocillopora</taxon>
    </lineage>
</organism>
<comment type="caution">
    <text evidence="6">The sequence shown here is derived from an EMBL/GenBank/DDBJ whole genome shotgun (WGS) entry which is preliminary data.</text>
</comment>
<evidence type="ECO:0000256" key="3">
    <source>
        <dbReference type="SAM" id="MobiDB-lite"/>
    </source>
</evidence>
<accession>A0AAU9Y4Y9</accession>
<dbReference type="Proteomes" id="UP001159428">
    <property type="component" value="Unassembled WGS sequence"/>
</dbReference>
<keyword evidence="7" id="KW-1185">Reference proteome</keyword>